<dbReference type="AlphaFoldDB" id="A0A2T3KIY9"/>
<proteinExistence type="predicted"/>
<protein>
    <submittedName>
        <fullName evidence="2">Uncharacterized protein</fullName>
    </submittedName>
</protein>
<comment type="caution">
    <text evidence="2">The sequence shown here is derived from an EMBL/GenBank/DDBJ whole genome shotgun (WGS) entry which is preliminary data.</text>
</comment>
<dbReference type="EMBL" id="PYNF01000006">
    <property type="protein sequence ID" value="PSU99237.1"/>
    <property type="molecule type" value="Genomic_DNA"/>
</dbReference>
<accession>A0A2T3KIY9</accession>
<dbReference type="Proteomes" id="UP000241426">
    <property type="component" value="Unassembled WGS sequence"/>
</dbReference>
<evidence type="ECO:0000313" key="3">
    <source>
        <dbReference type="Proteomes" id="UP000241426"/>
    </source>
</evidence>
<sequence length="1005" mass="114597">MNNSESSSSTAPQTVTLLPPPDKQPFGAEQVLFHNIKTCAKDVSKIEYKDIAYFIEGNAFYLLDDTACDYFAEAEKVFQGKKSPEELMNTLAQSNTLNGLLSADITSFIAEEDKKDYQELEKWLDNPQPHLREMTNAYAAAEWVKVQKEKRQVILDKAQRLAELQGYTFEDGLLYSYREPKIQKAIKKYLKAREIFLKEAELTPQTQLETLKERLESLNRFYIDNDKLPNGYHVNEAANYYEKYLSKEIKNTEDKLKELTTSIEELSLLGIATPELALAGTTEDLTTGHESYALYFDYLKKSKAFEEYLHDRLKGLLKATNSYALPPNNLLKREYELLKERQKEAMNIHELAIHNIFNMSSSLFLLWDAEDYRKKPIKHIVKANYPLREYILGSKKEQAGEGEFSQLRYISLNSIPQPSNNANKKVPPQENSGETIERILKAHVRKLTIEKTWFDERGLFNVDAFLSTLKSENIVVKSFSEQSNLNAWGEAVKQVLFSAKLKKRLSPFDDSKQAQFLRMTMLSLDTGVGNPLEISGTKSNGKITAIEVLPMEVKSELILAKGEVNIVKMLTGKPFIKVPNKVISDTDIDQKIKLKYSDKGQEKIINFQFGAYQALMYCKAWGFAGASIALGSKIEFGAEGFMIPDVFQVNDEQLTQDLELGLKAGLEVGGFLLWYPPSGYPDFLVDKTKRSHQLIKGALKLESSITAKVPVRFCFANKKLSIGLSIGPPSTKLSFEGEISPNMVGACVWQFQRLLRQANYHRIEIVEDDETFKQLSLLSKGILYSQLNIGLFLAEQKDTIDQVLDIFERSSAGLVAYTLINGDDNILAEWTRLLIPEALGPLLSTLVSEPKVFNIVDTNDDRIKIEKDEALLMQQLALCKVIHWLGNEHIMSTEQKAATRQMQKALERMNPNSKVSKSDDVKKHDFLINRQTILNFMNKDFDVDMEKLYNIKNSTNLYKYLNNGKFYREFDALTINLFETYYKNKDKYDNAAFDESLSLLNNGRH</sequence>
<feature type="region of interest" description="Disordered" evidence="1">
    <location>
        <begin position="1"/>
        <end position="21"/>
    </location>
</feature>
<evidence type="ECO:0000313" key="2">
    <source>
        <dbReference type="EMBL" id="PSU99237.1"/>
    </source>
</evidence>
<reference evidence="2 3" key="1">
    <citation type="submission" date="2018-01" db="EMBL/GenBank/DDBJ databases">
        <title>Whole genome sequencing of Histamine producing bacteria.</title>
        <authorList>
            <person name="Butler K."/>
        </authorList>
    </citation>
    <scope>NUCLEOTIDE SEQUENCE [LARGE SCALE GENOMIC DNA]</scope>
    <source>
        <strain evidence="2 3">FS-7.2</strain>
    </source>
</reference>
<evidence type="ECO:0000256" key="1">
    <source>
        <dbReference type="SAM" id="MobiDB-lite"/>
    </source>
</evidence>
<organism evidence="2 3">
    <name type="scientific">Photobacterium kishitanii</name>
    <dbReference type="NCBI Taxonomy" id="318456"/>
    <lineage>
        <taxon>Bacteria</taxon>
        <taxon>Pseudomonadati</taxon>
        <taxon>Pseudomonadota</taxon>
        <taxon>Gammaproteobacteria</taxon>
        <taxon>Vibrionales</taxon>
        <taxon>Vibrionaceae</taxon>
        <taxon>Photobacterium</taxon>
    </lineage>
</organism>
<name>A0A2T3KIY9_9GAMM</name>
<dbReference type="RefSeq" id="WP_107289569.1">
    <property type="nucleotide sequence ID" value="NZ_PYNF01000006.1"/>
</dbReference>
<gene>
    <name evidence="2" type="ORF">C9J27_09735</name>
</gene>
<feature type="compositionally biased region" description="Polar residues" evidence="1">
    <location>
        <begin position="1"/>
        <end position="16"/>
    </location>
</feature>